<protein>
    <submittedName>
        <fullName evidence="2">Uncharacterized protein</fullName>
    </submittedName>
</protein>
<gene>
    <name evidence="2" type="ORF">E2C01_035758</name>
</gene>
<proteinExistence type="predicted"/>
<dbReference type="EMBL" id="VSRR010005325">
    <property type="protein sequence ID" value="MPC42144.1"/>
    <property type="molecule type" value="Genomic_DNA"/>
</dbReference>
<accession>A0A5B7FCC0</accession>
<dbReference type="Proteomes" id="UP000324222">
    <property type="component" value="Unassembled WGS sequence"/>
</dbReference>
<evidence type="ECO:0000256" key="1">
    <source>
        <dbReference type="SAM" id="MobiDB-lite"/>
    </source>
</evidence>
<sequence length="178" mass="18948">MIKVLVLDLEETGKFLSRLADGGCSGGGGGGGVVVMVVVSPTQNKEARCNKSQRHSKVQPSQSKTQDYMNTEQKMLTFGAFGSILGNLEDLGRGGEACQVVRGCHHRADGAGGRGASHLWRTRGTQGPWGCWGKKHTTGGCTGSTHEESLAGLEDLLNTEEEDLVFMTVEVVVLKEES</sequence>
<keyword evidence="3" id="KW-1185">Reference proteome</keyword>
<feature type="region of interest" description="Disordered" evidence="1">
    <location>
        <begin position="45"/>
        <end position="65"/>
    </location>
</feature>
<dbReference type="AlphaFoldDB" id="A0A5B7FCC0"/>
<evidence type="ECO:0000313" key="3">
    <source>
        <dbReference type="Proteomes" id="UP000324222"/>
    </source>
</evidence>
<name>A0A5B7FCC0_PORTR</name>
<comment type="caution">
    <text evidence="2">The sequence shown here is derived from an EMBL/GenBank/DDBJ whole genome shotgun (WGS) entry which is preliminary data.</text>
</comment>
<reference evidence="2 3" key="1">
    <citation type="submission" date="2019-05" db="EMBL/GenBank/DDBJ databases">
        <title>Another draft genome of Portunus trituberculatus and its Hox gene families provides insights of decapod evolution.</title>
        <authorList>
            <person name="Jeong J.-H."/>
            <person name="Song I."/>
            <person name="Kim S."/>
            <person name="Choi T."/>
            <person name="Kim D."/>
            <person name="Ryu S."/>
            <person name="Kim W."/>
        </authorList>
    </citation>
    <scope>NUCLEOTIDE SEQUENCE [LARGE SCALE GENOMIC DNA]</scope>
    <source>
        <tissue evidence="2">Muscle</tissue>
    </source>
</reference>
<organism evidence="2 3">
    <name type="scientific">Portunus trituberculatus</name>
    <name type="common">Swimming crab</name>
    <name type="synonym">Neptunus trituberculatus</name>
    <dbReference type="NCBI Taxonomy" id="210409"/>
    <lineage>
        <taxon>Eukaryota</taxon>
        <taxon>Metazoa</taxon>
        <taxon>Ecdysozoa</taxon>
        <taxon>Arthropoda</taxon>
        <taxon>Crustacea</taxon>
        <taxon>Multicrustacea</taxon>
        <taxon>Malacostraca</taxon>
        <taxon>Eumalacostraca</taxon>
        <taxon>Eucarida</taxon>
        <taxon>Decapoda</taxon>
        <taxon>Pleocyemata</taxon>
        <taxon>Brachyura</taxon>
        <taxon>Eubrachyura</taxon>
        <taxon>Portunoidea</taxon>
        <taxon>Portunidae</taxon>
        <taxon>Portuninae</taxon>
        <taxon>Portunus</taxon>
    </lineage>
</organism>
<evidence type="ECO:0000313" key="2">
    <source>
        <dbReference type="EMBL" id="MPC42144.1"/>
    </source>
</evidence>